<dbReference type="InterPro" id="IPR016188">
    <property type="entry name" value="PurM-like_N"/>
</dbReference>
<dbReference type="SUPFAM" id="SSF56042">
    <property type="entry name" value="PurM C-terminal domain-like"/>
    <property type="match status" value="1"/>
</dbReference>
<name>A0A3D5QAW9_FLESI</name>
<dbReference type="NCBIfam" id="TIGR02124">
    <property type="entry name" value="hypE"/>
    <property type="match status" value="1"/>
</dbReference>
<dbReference type="InterPro" id="IPR036676">
    <property type="entry name" value="PurM-like_C_sf"/>
</dbReference>
<evidence type="ECO:0000259" key="3">
    <source>
        <dbReference type="Pfam" id="PF02769"/>
    </source>
</evidence>
<evidence type="ECO:0000256" key="1">
    <source>
        <dbReference type="ARBA" id="ARBA00006243"/>
    </source>
</evidence>
<dbReference type="Gene3D" id="3.90.650.10">
    <property type="entry name" value="PurM-like C-terminal domain"/>
    <property type="match status" value="1"/>
</dbReference>
<dbReference type="Pfam" id="PF02769">
    <property type="entry name" value="AIRS_C"/>
    <property type="match status" value="1"/>
</dbReference>
<dbReference type="PIRSF" id="PIRSF005644">
    <property type="entry name" value="Hdrgns_mtr_HypE"/>
    <property type="match status" value="1"/>
</dbReference>
<feature type="domain" description="PurM-like C-terminal" evidence="3">
    <location>
        <begin position="160"/>
        <end position="306"/>
    </location>
</feature>
<dbReference type="PANTHER" id="PTHR30303">
    <property type="entry name" value="HYDROGENASE ISOENZYMES FORMATION PROTEIN HYPE"/>
    <property type="match status" value="1"/>
</dbReference>
<dbReference type="Proteomes" id="UP000262325">
    <property type="component" value="Unassembled WGS sequence"/>
</dbReference>
<dbReference type="PANTHER" id="PTHR30303:SF0">
    <property type="entry name" value="CARBAMOYL DEHYDRATASE HYPE"/>
    <property type="match status" value="1"/>
</dbReference>
<accession>A0A3D5QAW9</accession>
<evidence type="ECO:0000313" key="5">
    <source>
        <dbReference type="Proteomes" id="UP000262325"/>
    </source>
</evidence>
<dbReference type="SUPFAM" id="SSF55326">
    <property type="entry name" value="PurM N-terminal domain-like"/>
    <property type="match status" value="1"/>
</dbReference>
<proteinExistence type="inferred from homology"/>
<dbReference type="Pfam" id="PF00586">
    <property type="entry name" value="AIRS"/>
    <property type="match status" value="1"/>
</dbReference>
<dbReference type="CDD" id="cd02197">
    <property type="entry name" value="HypE"/>
    <property type="match status" value="1"/>
</dbReference>
<feature type="domain" description="PurM-like N-terminal" evidence="2">
    <location>
        <begin position="39"/>
        <end position="148"/>
    </location>
</feature>
<dbReference type="Gene3D" id="3.30.1330.10">
    <property type="entry name" value="PurM-like, N-terminal domain"/>
    <property type="match status" value="1"/>
</dbReference>
<dbReference type="GO" id="GO:0051604">
    <property type="term" value="P:protein maturation"/>
    <property type="evidence" value="ECO:0007669"/>
    <property type="project" value="TreeGrafter"/>
</dbReference>
<dbReference type="AlphaFoldDB" id="A0A3D5QAW9"/>
<reference evidence="4 5" key="1">
    <citation type="journal article" date="2018" name="Nat. Biotechnol.">
        <title>A standardized bacterial taxonomy based on genome phylogeny substantially revises the tree of life.</title>
        <authorList>
            <person name="Parks D.H."/>
            <person name="Chuvochina M."/>
            <person name="Waite D.W."/>
            <person name="Rinke C."/>
            <person name="Skarshewski A."/>
            <person name="Chaumeil P.A."/>
            <person name="Hugenholtz P."/>
        </authorList>
    </citation>
    <scope>NUCLEOTIDE SEQUENCE [LARGE SCALE GENOMIC DNA]</scope>
    <source>
        <strain evidence="4">UBA8672</strain>
    </source>
</reference>
<evidence type="ECO:0000313" key="4">
    <source>
        <dbReference type="EMBL" id="HCW92883.1"/>
    </source>
</evidence>
<organism evidence="4 5">
    <name type="scientific">Flexistipes sinusarabici</name>
    <dbReference type="NCBI Taxonomy" id="2352"/>
    <lineage>
        <taxon>Bacteria</taxon>
        <taxon>Pseudomonadati</taxon>
        <taxon>Deferribacterota</taxon>
        <taxon>Deferribacteres</taxon>
        <taxon>Deferribacterales</taxon>
        <taxon>Flexistipitaceae</taxon>
        <taxon>Flexistipes</taxon>
    </lineage>
</organism>
<protein>
    <submittedName>
        <fullName evidence="4">Hydrogenase expression/formation protein HypE</fullName>
    </submittedName>
</protein>
<dbReference type="InterPro" id="IPR011854">
    <property type="entry name" value="HypE"/>
</dbReference>
<dbReference type="InterPro" id="IPR036921">
    <property type="entry name" value="PurM-like_N_sf"/>
</dbReference>
<sequence>MEDKKITSALGSGGKSTNDFVKDIICKYFGNSILENLGDAAYLDINGELSFSTDSFVVEPEFFPGGDIGKLAVYGTCNDLSVSGAKPKFLSFSLIVPEGYKFSDTEKIVASAGAAAEEAGVQIVCGDTKVISASGLKSPLVNTAGIGILKKKLNDYGKIKAGDKIILTSDIARHGMCIVSKREGLNIESEVESDCADLNPIFEVSGYKGVKFARDATRGGVAAVLNEISDKTGLGFLIDEAEVPMREDVKYLCEFLGFDPLSVANEGAALLIVESALSSKILDKIKSVKVGADAALIGEVCSENKVMLKTPIGGIRNVEMPVGELLPRIC</sequence>
<evidence type="ECO:0000259" key="2">
    <source>
        <dbReference type="Pfam" id="PF00586"/>
    </source>
</evidence>
<comment type="similarity">
    <text evidence="1">Belongs to the HypE family.</text>
</comment>
<dbReference type="InterPro" id="IPR010918">
    <property type="entry name" value="PurM-like_C_dom"/>
</dbReference>
<dbReference type="EMBL" id="DPPF01000087">
    <property type="protein sequence ID" value="HCW92883.1"/>
    <property type="molecule type" value="Genomic_DNA"/>
</dbReference>
<comment type="caution">
    <text evidence="4">The sequence shown here is derived from an EMBL/GenBank/DDBJ whole genome shotgun (WGS) entry which is preliminary data.</text>
</comment>
<gene>
    <name evidence="4" type="primary">hypE</name>
    <name evidence="4" type="ORF">DHM44_04300</name>
</gene>